<sequence length="144" mass="15069">MKRLFAILLICLLPVQVFAGMLTYKTAIDSAALEQQVQQQEQLRQALELAAIAGSDANADIADDAAQQQALADAAATADAADGDDDLSYADTEDFSSHAGVGDETVLNPAMAFVADSATLAPALRSDDARQPPFLPLAGRPPRV</sequence>
<evidence type="ECO:0008006" key="5">
    <source>
        <dbReference type="Google" id="ProtNLM"/>
    </source>
</evidence>
<evidence type="ECO:0000313" key="4">
    <source>
        <dbReference type="Proteomes" id="UP000063429"/>
    </source>
</evidence>
<name>A0ABN4HUD5_9BURK</name>
<keyword evidence="4" id="KW-1185">Reference proteome</keyword>
<evidence type="ECO:0000256" key="1">
    <source>
        <dbReference type="SAM" id="MobiDB-lite"/>
    </source>
</evidence>
<feature type="region of interest" description="Disordered" evidence="1">
    <location>
        <begin position="125"/>
        <end position="144"/>
    </location>
</feature>
<evidence type="ECO:0000313" key="3">
    <source>
        <dbReference type="EMBL" id="AKZ62375.1"/>
    </source>
</evidence>
<protein>
    <recommendedName>
        <fullName evidence="5">Secreted protein</fullName>
    </recommendedName>
</protein>
<keyword evidence="2" id="KW-0732">Signal</keyword>
<organism evidence="3 4">
    <name type="scientific">Herbaspirillum hiltneri N3</name>
    <dbReference type="NCBI Taxonomy" id="1262470"/>
    <lineage>
        <taxon>Bacteria</taxon>
        <taxon>Pseudomonadati</taxon>
        <taxon>Pseudomonadota</taxon>
        <taxon>Betaproteobacteria</taxon>
        <taxon>Burkholderiales</taxon>
        <taxon>Oxalobacteraceae</taxon>
        <taxon>Herbaspirillum</taxon>
    </lineage>
</organism>
<accession>A0ABN4HUD5</accession>
<evidence type="ECO:0000256" key="2">
    <source>
        <dbReference type="SAM" id="SignalP"/>
    </source>
</evidence>
<proteinExistence type="predicted"/>
<reference evidence="4" key="1">
    <citation type="journal article" date="2015" name="Genome Announc.">
        <title>Complete Genome Sequence of Herbaspirillum hiltneri N3 (DSM 17495), Isolated from Surface-Sterilized Wheat Roots.</title>
        <authorList>
            <person name="Guizelini D."/>
            <person name="Saizaki P.M."/>
            <person name="Coimbra N.A."/>
            <person name="Weiss V.A."/>
            <person name="Faoro H."/>
            <person name="Sfeir M.Z."/>
            <person name="Baura V.A."/>
            <person name="Monteiro R.A."/>
            <person name="Chubatsu L.S."/>
            <person name="Souza E.M."/>
            <person name="Cruz L.M."/>
            <person name="Pedrosa F.O."/>
            <person name="Raittz R.T."/>
            <person name="Marchaukoski J.N."/>
            <person name="Steffens M.B."/>
        </authorList>
    </citation>
    <scope>NUCLEOTIDE SEQUENCE [LARGE SCALE GENOMIC DNA]</scope>
    <source>
        <strain evidence="4">N3</strain>
    </source>
</reference>
<feature type="chain" id="PRO_5045317594" description="Secreted protein" evidence="2">
    <location>
        <begin position="20"/>
        <end position="144"/>
    </location>
</feature>
<dbReference type="RefSeq" id="WP_053195924.1">
    <property type="nucleotide sequence ID" value="NZ_CP011409.1"/>
</dbReference>
<gene>
    <name evidence="3" type="ORF">F506_06540</name>
</gene>
<feature type="signal peptide" evidence="2">
    <location>
        <begin position="1"/>
        <end position="19"/>
    </location>
</feature>
<dbReference type="Proteomes" id="UP000063429">
    <property type="component" value="Chromosome"/>
</dbReference>
<dbReference type="EMBL" id="CP011409">
    <property type="protein sequence ID" value="AKZ62375.1"/>
    <property type="molecule type" value="Genomic_DNA"/>
</dbReference>